<proteinExistence type="predicted"/>
<name>A0AAW0QCX1_9PEZI</name>
<comment type="caution">
    <text evidence="2">The sequence shown here is derived from an EMBL/GenBank/DDBJ whole genome shotgun (WGS) entry which is preliminary data.</text>
</comment>
<dbReference type="EMBL" id="JAQQWP010000009">
    <property type="protein sequence ID" value="KAK8100577.1"/>
    <property type="molecule type" value="Genomic_DNA"/>
</dbReference>
<keyword evidence="3" id="KW-1185">Reference proteome</keyword>
<organism evidence="2 3">
    <name type="scientific">Apiospora kogelbergensis</name>
    <dbReference type="NCBI Taxonomy" id="1337665"/>
    <lineage>
        <taxon>Eukaryota</taxon>
        <taxon>Fungi</taxon>
        <taxon>Dikarya</taxon>
        <taxon>Ascomycota</taxon>
        <taxon>Pezizomycotina</taxon>
        <taxon>Sordariomycetes</taxon>
        <taxon>Xylariomycetidae</taxon>
        <taxon>Amphisphaeriales</taxon>
        <taxon>Apiosporaceae</taxon>
        <taxon>Apiospora</taxon>
    </lineage>
</organism>
<feature type="compositionally biased region" description="Basic and acidic residues" evidence="1">
    <location>
        <begin position="42"/>
        <end position="58"/>
    </location>
</feature>
<sequence length="172" mass="18667">MLHRQSLFAYWLFTSPPTTMSKPKDGEYRRASSTSEVGVDTEEPRGEEPRFLGRDRTLSKMGPEGDVEALGLGPLIHETSGFRARTRETARANRISMTRASQRGKEKTGCLLGGAFVAKAEAASSLECDVYQLALHSDFAPPPPPPHRPVISAGVGLPLFIHAVRIIVAVGN</sequence>
<feature type="region of interest" description="Disordered" evidence="1">
    <location>
        <begin position="16"/>
        <end position="70"/>
    </location>
</feature>
<protein>
    <submittedName>
        <fullName evidence="2">Uncharacterized protein</fullName>
    </submittedName>
</protein>
<evidence type="ECO:0000313" key="3">
    <source>
        <dbReference type="Proteomes" id="UP001392437"/>
    </source>
</evidence>
<gene>
    <name evidence="2" type="ORF">PG999_010951</name>
</gene>
<dbReference type="Proteomes" id="UP001392437">
    <property type="component" value="Unassembled WGS sequence"/>
</dbReference>
<evidence type="ECO:0000256" key="1">
    <source>
        <dbReference type="SAM" id="MobiDB-lite"/>
    </source>
</evidence>
<reference evidence="2 3" key="1">
    <citation type="submission" date="2023-01" db="EMBL/GenBank/DDBJ databases">
        <title>Analysis of 21 Apiospora genomes using comparative genomics revels a genus with tremendous synthesis potential of carbohydrate active enzymes and secondary metabolites.</title>
        <authorList>
            <person name="Sorensen T."/>
        </authorList>
    </citation>
    <scope>NUCLEOTIDE SEQUENCE [LARGE SCALE GENOMIC DNA]</scope>
    <source>
        <strain evidence="2 3">CBS 117206</strain>
    </source>
</reference>
<evidence type="ECO:0000313" key="2">
    <source>
        <dbReference type="EMBL" id="KAK8100577.1"/>
    </source>
</evidence>
<dbReference type="AlphaFoldDB" id="A0AAW0QCX1"/>
<accession>A0AAW0QCX1</accession>